<evidence type="ECO:0000313" key="5">
    <source>
        <dbReference type="Proteomes" id="UP000292003"/>
    </source>
</evidence>
<feature type="domain" description="FAD-binding" evidence="3">
    <location>
        <begin position="94"/>
        <end position="419"/>
    </location>
</feature>
<dbReference type="Gene3D" id="3.50.50.60">
    <property type="entry name" value="FAD/NAD(P)-binding domain"/>
    <property type="match status" value="1"/>
</dbReference>
<evidence type="ECO:0000259" key="3">
    <source>
        <dbReference type="Pfam" id="PF01494"/>
    </source>
</evidence>
<name>A0A4V2EM70_9PSEU</name>
<dbReference type="InterPro" id="IPR050631">
    <property type="entry name" value="PheA/TfdB_FAD_monoxygenase"/>
</dbReference>
<reference evidence="4 5" key="1">
    <citation type="submission" date="2019-02" db="EMBL/GenBank/DDBJ databases">
        <title>Draft genome sequence of Amycolatopsis sp. 8-3EHSu isolated from roots of Suaeda maritima.</title>
        <authorList>
            <person name="Duangmal K."/>
            <person name="Chantavorakit T."/>
        </authorList>
    </citation>
    <scope>NUCLEOTIDE SEQUENCE [LARGE SCALE GENOMIC DNA]</scope>
    <source>
        <strain evidence="4 5">8-3EHSu</strain>
    </source>
</reference>
<dbReference type="AlphaFoldDB" id="A0A4V2EM70"/>
<feature type="compositionally biased region" description="Polar residues" evidence="2">
    <location>
        <begin position="55"/>
        <end position="70"/>
    </location>
</feature>
<dbReference type="EMBL" id="SFCC01000004">
    <property type="protein sequence ID" value="RZQ64035.1"/>
    <property type="molecule type" value="Genomic_DNA"/>
</dbReference>
<evidence type="ECO:0000256" key="2">
    <source>
        <dbReference type="SAM" id="MobiDB-lite"/>
    </source>
</evidence>
<sequence length="587" mass="62867">MPSARPSRRPGTSWTDCGRPSRACTAPVVRSPRRSGRHTRGWNRSTGGGRSSSTACPSTCSGTGTNWTASTRPGCGPRSGTGRCGRSCGVSDRPVVVVGAGPVGMAAALFLARHGVASVVLEAAARRETVGSRSICVQRDVLDLLERIGVGARLARAGVTWTTGRIFYREHEVVTMRLPASEPGAFPPFVNIGQTEVERELEARVRAEPLVDLRYGQRVVCLEQDGSGVRVETPGGVVAGSHCVAADGHRSAVRGLLGLEFAGRSFGDRFLISDIRADLGFDVPERRFYFDPPWNPGRQVLLHPQPDSVWRIDWQVADDVTLDLDAMVRRIVPGPYEAVWSSVYRFHQRLAERFVVGRTLLAGDAAHVMSPFGARGMNSGLFDAENAAWKIALDRCGRGGPGLLESYDAERRAAAVENLRVTGRTMRFLVPATDEEHAHRRSVLERAVRDESVRDRIDSGRLSEPFWYVDSPLTTVAGPLDDFPREAGAVRPPVPGVLCPDAALPDGTRLRSRFGPSFTLLTASESAVPGMSVLRPPGTLAAALGIGAEGAALVRPDGYLAAVFPSAPSPAALTAAARRASGYVPST</sequence>
<feature type="region of interest" description="Disordered" evidence="2">
    <location>
        <begin position="1"/>
        <end position="86"/>
    </location>
</feature>
<organism evidence="4 5">
    <name type="scientific">Amycolatopsis suaedae</name>
    <dbReference type="NCBI Taxonomy" id="2510978"/>
    <lineage>
        <taxon>Bacteria</taxon>
        <taxon>Bacillati</taxon>
        <taxon>Actinomycetota</taxon>
        <taxon>Actinomycetes</taxon>
        <taxon>Pseudonocardiales</taxon>
        <taxon>Pseudonocardiaceae</taxon>
        <taxon>Amycolatopsis</taxon>
    </lineage>
</organism>
<dbReference type="GO" id="GO:0008688">
    <property type="term" value="F:3-(3-hydroxyphenyl)propionate hydroxylase activity"/>
    <property type="evidence" value="ECO:0007669"/>
    <property type="project" value="TreeGrafter"/>
</dbReference>
<dbReference type="NCBIfam" id="NF006002">
    <property type="entry name" value="PRK08132.1"/>
    <property type="match status" value="1"/>
</dbReference>
<dbReference type="PRINTS" id="PR00420">
    <property type="entry name" value="RNGMNOXGNASE"/>
</dbReference>
<dbReference type="Gene3D" id="3.40.30.120">
    <property type="match status" value="1"/>
</dbReference>
<dbReference type="GO" id="GO:0019622">
    <property type="term" value="P:3-(3-hydroxy)phenylpropionate catabolic process"/>
    <property type="evidence" value="ECO:0007669"/>
    <property type="project" value="TreeGrafter"/>
</dbReference>
<dbReference type="SUPFAM" id="SSF51905">
    <property type="entry name" value="FAD/NAD(P)-binding domain"/>
    <property type="match status" value="1"/>
</dbReference>
<comment type="caution">
    <text evidence="4">The sequence shown here is derived from an EMBL/GenBank/DDBJ whole genome shotgun (WGS) entry which is preliminary data.</text>
</comment>
<keyword evidence="4" id="KW-0503">Monooxygenase</keyword>
<protein>
    <submittedName>
        <fullName evidence="4">Pentachlorophenol monooxygenase</fullName>
    </submittedName>
</protein>
<dbReference type="InterPro" id="IPR002938">
    <property type="entry name" value="FAD-bd"/>
</dbReference>
<accession>A0A4V2EM70</accession>
<dbReference type="InterPro" id="IPR036188">
    <property type="entry name" value="FAD/NAD-bd_sf"/>
</dbReference>
<dbReference type="OrthoDB" id="8670884at2"/>
<evidence type="ECO:0000256" key="1">
    <source>
        <dbReference type="ARBA" id="ARBA00023002"/>
    </source>
</evidence>
<dbReference type="PANTHER" id="PTHR43476">
    <property type="entry name" value="3-(3-HYDROXY-PHENYL)PROPIONATE/3-HYDROXYCINNAMIC ACID HYDROXYLASE"/>
    <property type="match status" value="1"/>
</dbReference>
<keyword evidence="1" id="KW-0560">Oxidoreductase</keyword>
<evidence type="ECO:0000313" key="4">
    <source>
        <dbReference type="EMBL" id="RZQ64035.1"/>
    </source>
</evidence>
<feature type="compositionally biased region" description="Basic residues" evidence="2">
    <location>
        <begin position="31"/>
        <end position="41"/>
    </location>
</feature>
<keyword evidence="5" id="KW-1185">Reference proteome</keyword>
<dbReference type="PANTHER" id="PTHR43476:SF3">
    <property type="entry name" value="FAD-BINDING MONOOXYGENASE"/>
    <property type="match status" value="1"/>
</dbReference>
<proteinExistence type="predicted"/>
<dbReference type="GO" id="GO:0071949">
    <property type="term" value="F:FAD binding"/>
    <property type="evidence" value="ECO:0007669"/>
    <property type="project" value="InterPro"/>
</dbReference>
<gene>
    <name evidence="4" type="ORF">EWH70_08510</name>
</gene>
<dbReference type="Pfam" id="PF01494">
    <property type="entry name" value="FAD_binding_3"/>
    <property type="match status" value="1"/>
</dbReference>
<dbReference type="Proteomes" id="UP000292003">
    <property type="component" value="Unassembled WGS sequence"/>
</dbReference>
<dbReference type="Gene3D" id="3.30.70.2450">
    <property type="match status" value="1"/>
</dbReference>